<keyword evidence="6" id="KW-1185">Reference proteome</keyword>
<evidence type="ECO:0000259" key="4">
    <source>
        <dbReference type="PROSITE" id="PS01124"/>
    </source>
</evidence>
<dbReference type="PROSITE" id="PS01124">
    <property type="entry name" value="HTH_ARAC_FAMILY_2"/>
    <property type="match status" value="1"/>
</dbReference>
<organism evidence="5 6">
    <name type="scientific">Actinoplanes aureus</name>
    <dbReference type="NCBI Taxonomy" id="2792083"/>
    <lineage>
        <taxon>Bacteria</taxon>
        <taxon>Bacillati</taxon>
        <taxon>Actinomycetota</taxon>
        <taxon>Actinomycetes</taxon>
        <taxon>Micromonosporales</taxon>
        <taxon>Micromonosporaceae</taxon>
        <taxon>Actinoplanes</taxon>
    </lineage>
</organism>
<reference evidence="5" key="1">
    <citation type="submission" date="2020-11" db="EMBL/GenBank/DDBJ databases">
        <title>Isolation and identification of active actinomycetes.</title>
        <authorList>
            <person name="Sun X."/>
        </authorList>
    </citation>
    <scope>NUCLEOTIDE SEQUENCE</scope>
    <source>
        <strain evidence="5">NEAU-A11</strain>
    </source>
</reference>
<protein>
    <submittedName>
        <fullName evidence="5">AraC family transcriptional regulator</fullName>
    </submittedName>
</protein>
<evidence type="ECO:0000313" key="6">
    <source>
        <dbReference type="Proteomes" id="UP000598146"/>
    </source>
</evidence>
<feature type="domain" description="HTH araC/xylS-type" evidence="4">
    <location>
        <begin position="193"/>
        <end position="266"/>
    </location>
</feature>
<dbReference type="InterPro" id="IPR050204">
    <property type="entry name" value="AraC_XylS_family_regulators"/>
</dbReference>
<dbReference type="Pfam" id="PF12833">
    <property type="entry name" value="HTH_18"/>
    <property type="match status" value="1"/>
</dbReference>
<keyword evidence="1" id="KW-0805">Transcription regulation</keyword>
<keyword evidence="2" id="KW-0238">DNA-binding</keyword>
<evidence type="ECO:0000256" key="3">
    <source>
        <dbReference type="ARBA" id="ARBA00023163"/>
    </source>
</evidence>
<dbReference type="EMBL" id="JADQTO010000009">
    <property type="protein sequence ID" value="MBG0563912.1"/>
    <property type="molecule type" value="Genomic_DNA"/>
</dbReference>
<gene>
    <name evidence="5" type="ORF">I4J89_20925</name>
</gene>
<dbReference type="InterPro" id="IPR018060">
    <property type="entry name" value="HTH_AraC"/>
</dbReference>
<proteinExistence type="predicted"/>
<evidence type="ECO:0000256" key="1">
    <source>
        <dbReference type="ARBA" id="ARBA00023015"/>
    </source>
</evidence>
<evidence type="ECO:0000313" key="5">
    <source>
        <dbReference type="EMBL" id="MBG0563912.1"/>
    </source>
</evidence>
<dbReference type="GO" id="GO:0043565">
    <property type="term" value="F:sequence-specific DNA binding"/>
    <property type="evidence" value="ECO:0007669"/>
    <property type="project" value="InterPro"/>
</dbReference>
<name>A0A931C9M6_9ACTN</name>
<dbReference type="Pfam" id="PF20240">
    <property type="entry name" value="DUF6597"/>
    <property type="match status" value="1"/>
</dbReference>
<dbReference type="SUPFAM" id="SSF46689">
    <property type="entry name" value="Homeodomain-like"/>
    <property type="match status" value="1"/>
</dbReference>
<keyword evidence="3" id="KW-0804">Transcription</keyword>
<comment type="caution">
    <text evidence="5">The sequence shown here is derived from an EMBL/GenBank/DDBJ whole genome shotgun (WGS) entry which is preliminary data.</text>
</comment>
<dbReference type="RefSeq" id="WP_196415685.1">
    <property type="nucleotide sequence ID" value="NZ_JADQTO010000009.1"/>
</dbReference>
<accession>A0A931C9M6</accession>
<dbReference type="InterPro" id="IPR009057">
    <property type="entry name" value="Homeodomain-like_sf"/>
</dbReference>
<dbReference type="InterPro" id="IPR046532">
    <property type="entry name" value="DUF6597"/>
</dbReference>
<dbReference type="PANTHER" id="PTHR46796">
    <property type="entry name" value="HTH-TYPE TRANSCRIPTIONAL ACTIVATOR RHAS-RELATED"/>
    <property type="match status" value="1"/>
</dbReference>
<dbReference type="SMART" id="SM00342">
    <property type="entry name" value="HTH_ARAC"/>
    <property type="match status" value="1"/>
</dbReference>
<dbReference type="GO" id="GO:0003700">
    <property type="term" value="F:DNA-binding transcription factor activity"/>
    <property type="evidence" value="ECO:0007669"/>
    <property type="project" value="InterPro"/>
</dbReference>
<dbReference type="AlphaFoldDB" id="A0A931C9M6"/>
<sequence>MASTSRLLGRADRSGVLHPDNLARYAATLHEADETVGAVVDHFWTVTWNLPAGQRIQQRVITDPAVTLTVETGHVPAELVVTGVHQHAWAREIAGSGGAFAIRLRPAGLAVVSDLAPAAIADRTVPVVPELDVRLYALMRSVADVPDVVSRIDRATMIIAAMVTERPLTARQSLANDVVAAIHRGEPLPAGPSARTVQRALRETIGHGPAWVRRWVRLQEVARQFAVDGEAGAADIAARLGYADQSHLVNDFRSAVGMTPGGYLKSLKPAALLTHQ</sequence>
<evidence type="ECO:0000256" key="2">
    <source>
        <dbReference type="ARBA" id="ARBA00023125"/>
    </source>
</evidence>
<dbReference type="Gene3D" id="1.10.10.60">
    <property type="entry name" value="Homeodomain-like"/>
    <property type="match status" value="1"/>
</dbReference>
<dbReference type="Proteomes" id="UP000598146">
    <property type="component" value="Unassembled WGS sequence"/>
</dbReference>